<evidence type="ECO:0000256" key="11">
    <source>
        <dbReference type="PROSITE-ProRule" id="PRU00042"/>
    </source>
</evidence>
<dbReference type="SUPFAM" id="SSF57667">
    <property type="entry name" value="beta-beta-alpha zinc fingers"/>
    <property type="match status" value="1"/>
</dbReference>
<evidence type="ECO:0000256" key="10">
    <source>
        <dbReference type="ARBA" id="ARBA00023242"/>
    </source>
</evidence>
<keyword evidence="14" id="KW-1185">Reference proteome</keyword>
<evidence type="ECO:0000313" key="14">
    <source>
        <dbReference type="Proteomes" id="UP000749559"/>
    </source>
</evidence>
<dbReference type="GO" id="GO:0000978">
    <property type="term" value="F:RNA polymerase II cis-regulatory region sequence-specific DNA binding"/>
    <property type="evidence" value="ECO:0007669"/>
    <property type="project" value="TreeGrafter"/>
</dbReference>
<evidence type="ECO:0000259" key="12">
    <source>
        <dbReference type="PROSITE" id="PS50157"/>
    </source>
</evidence>
<dbReference type="GO" id="GO:0005634">
    <property type="term" value="C:nucleus"/>
    <property type="evidence" value="ECO:0007669"/>
    <property type="project" value="UniProtKB-SubCell"/>
</dbReference>
<dbReference type="PANTHER" id="PTHR45993">
    <property type="entry name" value="B-CELL LYMPHOMA/LEUKEMIA 11"/>
    <property type="match status" value="1"/>
</dbReference>
<dbReference type="PANTHER" id="PTHR45993:SF7">
    <property type="entry name" value="TRANSCRIPTION FACTOR KEN"/>
    <property type="match status" value="1"/>
</dbReference>
<evidence type="ECO:0000256" key="6">
    <source>
        <dbReference type="ARBA" id="ARBA00022833"/>
    </source>
</evidence>
<dbReference type="PROSITE" id="PS00028">
    <property type="entry name" value="ZINC_FINGER_C2H2_1"/>
    <property type="match status" value="2"/>
</dbReference>
<protein>
    <recommendedName>
        <fullName evidence="12">C2H2-type domain-containing protein</fullName>
    </recommendedName>
</protein>
<dbReference type="FunFam" id="3.30.160.60:FF:000097">
    <property type="entry name" value="Zinc finger protein"/>
    <property type="match status" value="1"/>
</dbReference>
<dbReference type="InterPro" id="IPR013087">
    <property type="entry name" value="Znf_C2H2_type"/>
</dbReference>
<evidence type="ECO:0000256" key="2">
    <source>
        <dbReference type="ARBA" id="ARBA00004123"/>
    </source>
</evidence>
<dbReference type="SMART" id="SM00355">
    <property type="entry name" value="ZnF_C2H2"/>
    <property type="match status" value="2"/>
</dbReference>
<organism evidence="13 14">
    <name type="scientific">Owenia fusiformis</name>
    <name type="common">Polychaete worm</name>
    <dbReference type="NCBI Taxonomy" id="6347"/>
    <lineage>
        <taxon>Eukaryota</taxon>
        <taxon>Metazoa</taxon>
        <taxon>Spiralia</taxon>
        <taxon>Lophotrochozoa</taxon>
        <taxon>Annelida</taxon>
        <taxon>Polychaeta</taxon>
        <taxon>Sedentaria</taxon>
        <taxon>Canalipalpata</taxon>
        <taxon>Sabellida</taxon>
        <taxon>Oweniida</taxon>
        <taxon>Oweniidae</taxon>
        <taxon>Owenia</taxon>
    </lineage>
</organism>
<comment type="caution">
    <text evidence="13">The sequence shown here is derived from an EMBL/GenBank/DDBJ whole genome shotgun (WGS) entry which is preliminary data.</text>
</comment>
<evidence type="ECO:0000256" key="4">
    <source>
        <dbReference type="ARBA" id="ARBA00022737"/>
    </source>
</evidence>
<keyword evidence="6" id="KW-0862">Zinc</keyword>
<comment type="subcellular location">
    <subcellularLocation>
        <location evidence="2">Nucleus</location>
    </subcellularLocation>
</comment>
<sequence>NSKLVYFPVTMSDSWASSKFGRILTGETSENYIRTFAGERHALNTWNRSFKESHSSKPSNVPYASNVVLKFGCDVCGKRFKDSQNLKIHMRIHTGEKPYQCALCLKRFRQHQHLNTHMKGVHRQ</sequence>
<keyword evidence="7" id="KW-0805">Transcription regulation</keyword>
<dbReference type="OrthoDB" id="6327333at2759"/>
<feature type="non-terminal residue" evidence="13">
    <location>
        <position position="1"/>
    </location>
</feature>
<dbReference type="PROSITE" id="PS50157">
    <property type="entry name" value="ZINC_FINGER_C2H2_2"/>
    <property type="match status" value="2"/>
</dbReference>
<reference evidence="13" key="1">
    <citation type="submission" date="2022-03" db="EMBL/GenBank/DDBJ databases">
        <authorList>
            <person name="Martin C."/>
        </authorList>
    </citation>
    <scope>NUCLEOTIDE SEQUENCE</scope>
</reference>
<dbReference type="GO" id="GO:0006357">
    <property type="term" value="P:regulation of transcription by RNA polymerase II"/>
    <property type="evidence" value="ECO:0007669"/>
    <property type="project" value="TreeGrafter"/>
</dbReference>
<dbReference type="GO" id="GO:0003700">
    <property type="term" value="F:DNA-binding transcription factor activity"/>
    <property type="evidence" value="ECO:0007669"/>
    <property type="project" value="TreeGrafter"/>
</dbReference>
<dbReference type="Pfam" id="PF13465">
    <property type="entry name" value="zf-H2C2_2"/>
    <property type="match status" value="1"/>
</dbReference>
<evidence type="ECO:0000256" key="9">
    <source>
        <dbReference type="ARBA" id="ARBA00023163"/>
    </source>
</evidence>
<gene>
    <name evidence="13" type="ORF">OFUS_LOCUS4453</name>
</gene>
<keyword evidence="3" id="KW-0479">Metal-binding</keyword>
<evidence type="ECO:0000256" key="8">
    <source>
        <dbReference type="ARBA" id="ARBA00023125"/>
    </source>
</evidence>
<evidence type="ECO:0000256" key="7">
    <source>
        <dbReference type="ARBA" id="ARBA00023015"/>
    </source>
</evidence>
<evidence type="ECO:0000256" key="5">
    <source>
        <dbReference type="ARBA" id="ARBA00022771"/>
    </source>
</evidence>
<proteinExistence type="predicted"/>
<keyword evidence="5 11" id="KW-0863">Zinc-finger</keyword>
<keyword evidence="10" id="KW-0539">Nucleus</keyword>
<dbReference type="InterPro" id="IPR036236">
    <property type="entry name" value="Znf_C2H2_sf"/>
</dbReference>
<comment type="function">
    <text evidence="1">May be involved in transcriptional regulation.</text>
</comment>
<dbReference type="InterPro" id="IPR051497">
    <property type="entry name" value="Dev/Hematopoietic_TF"/>
</dbReference>
<feature type="domain" description="C2H2-type" evidence="12">
    <location>
        <begin position="71"/>
        <end position="98"/>
    </location>
</feature>
<dbReference type="FunFam" id="3.30.160.60:FF:000625">
    <property type="entry name" value="Zinc finger protein 536"/>
    <property type="match status" value="1"/>
</dbReference>
<keyword evidence="4" id="KW-0677">Repeat</keyword>
<name>A0A8S4NA85_OWEFU</name>
<dbReference type="Proteomes" id="UP000749559">
    <property type="component" value="Unassembled WGS sequence"/>
</dbReference>
<feature type="domain" description="C2H2-type" evidence="12">
    <location>
        <begin position="99"/>
        <end position="124"/>
    </location>
</feature>
<dbReference type="GO" id="GO:0008270">
    <property type="term" value="F:zinc ion binding"/>
    <property type="evidence" value="ECO:0007669"/>
    <property type="project" value="UniProtKB-KW"/>
</dbReference>
<accession>A0A8S4NA85</accession>
<keyword evidence="9" id="KW-0804">Transcription</keyword>
<evidence type="ECO:0000256" key="3">
    <source>
        <dbReference type="ARBA" id="ARBA00022723"/>
    </source>
</evidence>
<dbReference type="EMBL" id="CAIIXF020000002">
    <property type="protein sequence ID" value="CAH1777403.1"/>
    <property type="molecule type" value="Genomic_DNA"/>
</dbReference>
<dbReference type="AlphaFoldDB" id="A0A8S4NA85"/>
<keyword evidence="8" id="KW-0238">DNA-binding</keyword>
<evidence type="ECO:0000313" key="13">
    <source>
        <dbReference type="EMBL" id="CAH1777403.1"/>
    </source>
</evidence>
<evidence type="ECO:0000256" key="1">
    <source>
        <dbReference type="ARBA" id="ARBA00003767"/>
    </source>
</evidence>
<dbReference type="Gene3D" id="3.30.160.60">
    <property type="entry name" value="Classic Zinc Finger"/>
    <property type="match status" value="2"/>
</dbReference>